<accession>A0A1H6X6I2</accession>
<keyword evidence="2" id="KW-1185">Reference proteome</keyword>
<keyword evidence="1" id="KW-0808">Transferase</keyword>
<dbReference type="Gene3D" id="2.160.10.10">
    <property type="entry name" value="Hexapeptide repeat proteins"/>
    <property type="match status" value="1"/>
</dbReference>
<evidence type="ECO:0000313" key="2">
    <source>
        <dbReference type="Proteomes" id="UP000183315"/>
    </source>
</evidence>
<sequence length="200" mass="20721">MVRMIVRHRGCTPTIDPTATVAPTAVVSGDVTLGPGVRVLHGAVLTAEDGRIAVGADVVVMENAVVKARKGHDVEIGDSVVIGPHVHLNGAHVGDECFIATGAALFPGAVLEHGCEVRIRGVVQVNTTLAAGTVVPIGWIAVGTPASTLPPDQHEEVWAIQQGLDFTGTVYGVERGASMREIVRGQSDFYAAHADDVVVG</sequence>
<protein>
    <submittedName>
        <fullName evidence="1">Carbonic anhydrase or acetyltransferase, isoleucine patch superfamily</fullName>
    </submittedName>
</protein>
<dbReference type="PANTHER" id="PTHR13061">
    <property type="entry name" value="DYNACTIN SUBUNIT P25"/>
    <property type="match status" value="1"/>
</dbReference>
<dbReference type="Proteomes" id="UP000183315">
    <property type="component" value="Unassembled WGS sequence"/>
</dbReference>
<reference evidence="2" key="1">
    <citation type="submission" date="2016-10" db="EMBL/GenBank/DDBJ databases">
        <authorList>
            <person name="Varghese N."/>
        </authorList>
    </citation>
    <scope>NUCLEOTIDE SEQUENCE [LARGE SCALE GENOMIC DNA]</scope>
    <source>
        <strain evidence="2">DSM 24868</strain>
    </source>
</reference>
<dbReference type="InterPro" id="IPR011004">
    <property type="entry name" value="Trimer_LpxA-like_sf"/>
</dbReference>
<dbReference type="SUPFAM" id="SSF51161">
    <property type="entry name" value="Trimeric LpxA-like enzymes"/>
    <property type="match status" value="1"/>
</dbReference>
<dbReference type="STRING" id="1043493.SAMN05421637_1271"/>
<proteinExistence type="predicted"/>
<dbReference type="eggNOG" id="COG0663">
    <property type="taxonomic scope" value="Bacteria"/>
</dbReference>
<dbReference type="EMBL" id="FNZI01000002">
    <property type="protein sequence ID" value="SEJ23686.1"/>
    <property type="molecule type" value="Genomic_DNA"/>
</dbReference>
<organism evidence="1 2">
    <name type="scientific">Demequina mangrovi</name>
    <dbReference type="NCBI Taxonomy" id="1043493"/>
    <lineage>
        <taxon>Bacteria</taxon>
        <taxon>Bacillati</taxon>
        <taxon>Actinomycetota</taxon>
        <taxon>Actinomycetes</taxon>
        <taxon>Micrococcales</taxon>
        <taxon>Demequinaceae</taxon>
        <taxon>Demequina</taxon>
    </lineage>
</organism>
<dbReference type="AlphaFoldDB" id="A0A1H6X6I2"/>
<dbReference type="InterPro" id="IPR050484">
    <property type="entry name" value="Transf_Hexapept/Carb_Anhydrase"/>
</dbReference>
<gene>
    <name evidence="1" type="ORF">SAMN05421637_1271</name>
</gene>
<dbReference type="PANTHER" id="PTHR13061:SF29">
    <property type="entry name" value="GAMMA CARBONIC ANHYDRASE-LIKE 1, MITOCHONDRIAL-RELATED"/>
    <property type="match status" value="1"/>
</dbReference>
<name>A0A1H6X6I2_9MICO</name>
<evidence type="ECO:0000313" key="1">
    <source>
        <dbReference type="EMBL" id="SEJ23686.1"/>
    </source>
</evidence>
<dbReference type="GO" id="GO:0016740">
    <property type="term" value="F:transferase activity"/>
    <property type="evidence" value="ECO:0007669"/>
    <property type="project" value="UniProtKB-KW"/>
</dbReference>